<evidence type="ECO:0000313" key="1">
    <source>
        <dbReference type="EMBL" id="GAL33858.1"/>
    </source>
</evidence>
<dbReference type="EMBL" id="BBMT01000004">
    <property type="protein sequence ID" value="GAL33858.1"/>
    <property type="molecule type" value="Genomic_DNA"/>
</dbReference>
<organism evidence="1 2">
    <name type="scientific">Vibrio maritimus</name>
    <dbReference type="NCBI Taxonomy" id="990268"/>
    <lineage>
        <taxon>Bacteria</taxon>
        <taxon>Pseudomonadati</taxon>
        <taxon>Pseudomonadota</taxon>
        <taxon>Gammaproteobacteria</taxon>
        <taxon>Vibrionales</taxon>
        <taxon>Vibrionaceae</taxon>
        <taxon>Vibrio</taxon>
    </lineage>
</organism>
<reference evidence="1 2" key="1">
    <citation type="submission" date="2014-09" db="EMBL/GenBank/DDBJ databases">
        <title>Vibrio maritimus JCM 19240. (C210) whole genome shotgun sequence.</title>
        <authorList>
            <person name="Sawabe T."/>
            <person name="Meirelles P."/>
            <person name="Nakanishi M."/>
            <person name="Sayaka M."/>
            <person name="Hattori M."/>
            <person name="Ohkuma M."/>
        </authorList>
    </citation>
    <scope>NUCLEOTIDE SEQUENCE [LARGE SCALE GENOMIC DNA]</scope>
    <source>
        <strain evidence="1 2">JCM 19240</strain>
    </source>
</reference>
<protein>
    <submittedName>
        <fullName evidence="1">Transcriptional regulator</fullName>
    </submittedName>
</protein>
<dbReference type="Proteomes" id="UP000029224">
    <property type="component" value="Unassembled WGS sequence"/>
</dbReference>
<dbReference type="AlphaFoldDB" id="A0A090T3S2"/>
<comment type="caution">
    <text evidence="1">The sequence shown here is derived from an EMBL/GenBank/DDBJ whole genome shotgun (WGS) entry which is preliminary data.</text>
</comment>
<evidence type="ECO:0000313" key="2">
    <source>
        <dbReference type="Proteomes" id="UP000029224"/>
    </source>
</evidence>
<sequence length="50" mass="5970">MSTGRLTPVLEPYWGKGSSSWIVYQNRRFLPVRARMAIDYLVNYFADWKE</sequence>
<reference evidence="1 2" key="2">
    <citation type="submission" date="2014-09" db="EMBL/GenBank/DDBJ databases">
        <authorList>
            <consortium name="NBRP consortium"/>
            <person name="Sawabe T."/>
            <person name="Meirelles P."/>
            <person name="Nakanishi M."/>
            <person name="Sayaka M."/>
            <person name="Hattori M."/>
            <person name="Ohkuma M."/>
        </authorList>
    </citation>
    <scope>NUCLEOTIDE SEQUENCE [LARGE SCALE GENOMIC DNA]</scope>
    <source>
        <strain evidence="1 2">JCM 19240</strain>
    </source>
</reference>
<proteinExistence type="predicted"/>
<gene>
    <name evidence="1" type="ORF">JCM19240_766</name>
</gene>
<accession>A0A090T3S2</accession>
<keyword evidence="2" id="KW-1185">Reference proteome</keyword>
<dbReference type="Gene3D" id="3.40.190.290">
    <property type="match status" value="1"/>
</dbReference>
<name>A0A090T3S2_9VIBR</name>